<dbReference type="Proteomes" id="UP000603545">
    <property type="component" value="Unassembled WGS sequence"/>
</dbReference>
<gene>
    <name evidence="1" type="ORF">H8E80_01160</name>
</gene>
<name>A0A8J6T6G3_9BACT</name>
<dbReference type="AlphaFoldDB" id="A0A8J6T6G3"/>
<evidence type="ECO:0000313" key="1">
    <source>
        <dbReference type="EMBL" id="MBC8198644.1"/>
    </source>
</evidence>
<dbReference type="PROSITE" id="PS51257">
    <property type="entry name" value="PROKAR_LIPOPROTEIN"/>
    <property type="match status" value="1"/>
</dbReference>
<proteinExistence type="predicted"/>
<evidence type="ECO:0000313" key="2">
    <source>
        <dbReference type="Proteomes" id="UP000603545"/>
    </source>
</evidence>
<accession>A0A8J6T6G3</accession>
<sequence>MKLASVKNSFPATLIVILVVLSITSCVPMRQALQPDQIIPPTPRLDNEGAYMCPYTQDGVVAEWVDKAINAKMGATIGKHAGAYLGQKALENIPFVGGWLGSTAGEAAGRAIAIKASGGWDYIKSTSDISFDNVNDLAVYIYVTHATNEHFQDVLQATMEIYPELKKGYYNALCNAQAK</sequence>
<dbReference type="EMBL" id="JACNLL010000016">
    <property type="protein sequence ID" value="MBC8198644.1"/>
    <property type="molecule type" value="Genomic_DNA"/>
</dbReference>
<protein>
    <submittedName>
        <fullName evidence="1">Uncharacterized protein</fullName>
    </submittedName>
</protein>
<organism evidence="1 2">
    <name type="scientific">Candidatus Desulfaltia bathyphila</name>
    <dbReference type="NCBI Taxonomy" id="2841697"/>
    <lineage>
        <taxon>Bacteria</taxon>
        <taxon>Pseudomonadati</taxon>
        <taxon>Thermodesulfobacteriota</taxon>
        <taxon>Desulfobacteria</taxon>
        <taxon>Desulfobacterales</taxon>
        <taxon>Desulfobacterales incertae sedis</taxon>
        <taxon>Candidatus Desulfaltia</taxon>
    </lineage>
</organism>
<reference evidence="1 2" key="1">
    <citation type="submission" date="2020-08" db="EMBL/GenBank/DDBJ databases">
        <title>Bridging the membrane lipid divide: bacteria of the FCB group superphylum have the potential to synthesize archaeal ether lipids.</title>
        <authorList>
            <person name="Villanueva L."/>
            <person name="Von Meijenfeldt F.A.B."/>
            <person name="Westbye A.B."/>
            <person name="Yadav S."/>
            <person name="Hopmans E.C."/>
            <person name="Dutilh B.E."/>
            <person name="Sinninghe Damste J.S."/>
        </authorList>
    </citation>
    <scope>NUCLEOTIDE SEQUENCE [LARGE SCALE GENOMIC DNA]</scope>
    <source>
        <strain evidence="1">NIOZ-UU82</strain>
    </source>
</reference>
<comment type="caution">
    <text evidence="1">The sequence shown here is derived from an EMBL/GenBank/DDBJ whole genome shotgun (WGS) entry which is preliminary data.</text>
</comment>